<evidence type="ECO:0000313" key="1">
    <source>
        <dbReference type="EMBL" id="KEQ51710.1"/>
    </source>
</evidence>
<name>A0A081R937_SPHCR</name>
<accession>A0A081R937</accession>
<sequence>MVRSALPTEERAGAMGHKNALLLDYLERVT</sequence>
<gene>
    <name evidence="1" type="ORF">BV95_04044</name>
</gene>
<reference evidence="1 2" key="1">
    <citation type="submission" date="2014-02" db="EMBL/GenBank/DDBJ databases">
        <title>Whole genome sequence of Sphingobium chlorophenolicum NBRC 16172.</title>
        <authorList>
            <person name="Gan H.M."/>
            <person name="Gan H.Y."/>
            <person name="Chew T.H."/>
            <person name="Savka M.A."/>
        </authorList>
    </citation>
    <scope>NUCLEOTIDE SEQUENCE [LARGE SCALE GENOMIC DNA]</scope>
    <source>
        <strain evidence="1 2">NBRC 16172</strain>
    </source>
</reference>
<dbReference type="AlphaFoldDB" id="A0A081R937"/>
<comment type="caution">
    <text evidence="1">The sequence shown here is derived from an EMBL/GenBank/DDBJ whole genome shotgun (WGS) entry which is preliminary data.</text>
</comment>
<dbReference type="Proteomes" id="UP000028411">
    <property type="component" value="Unassembled WGS sequence"/>
</dbReference>
<proteinExistence type="predicted"/>
<evidence type="ECO:0000313" key="2">
    <source>
        <dbReference type="Proteomes" id="UP000028411"/>
    </source>
</evidence>
<dbReference type="EMBL" id="JFHR01000067">
    <property type="protein sequence ID" value="KEQ51710.1"/>
    <property type="molecule type" value="Genomic_DNA"/>
</dbReference>
<organism evidence="1 2">
    <name type="scientific">Sphingobium chlorophenolicum</name>
    <dbReference type="NCBI Taxonomy" id="46429"/>
    <lineage>
        <taxon>Bacteria</taxon>
        <taxon>Pseudomonadati</taxon>
        <taxon>Pseudomonadota</taxon>
        <taxon>Alphaproteobacteria</taxon>
        <taxon>Sphingomonadales</taxon>
        <taxon>Sphingomonadaceae</taxon>
        <taxon>Sphingobium</taxon>
    </lineage>
</organism>
<protein>
    <submittedName>
        <fullName evidence="1">Uncharacterized protein</fullName>
    </submittedName>
</protein>